<reference evidence="1 2" key="1">
    <citation type="journal article" date="2018" name="Nat. Ecol. Evol.">
        <title>Pezizomycetes genomes reveal the molecular basis of ectomycorrhizal truffle lifestyle.</title>
        <authorList>
            <person name="Murat C."/>
            <person name="Payen T."/>
            <person name="Noel B."/>
            <person name="Kuo A."/>
            <person name="Morin E."/>
            <person name="Chen J."/>
            <person name="Kohler A."/>
            <person name="Krizsan K."/>
            <person name="Balestrini R."/>
            <person name="Da Silva C."/>
            <person name="Montanini B."/>
            <person name="Hainaut M."/>
            <person name="Levati E."/>
            <person name="Barry K.W."/>
            <person name="Belfiori B."/>
            <person name="Cichocki N."/>
            <person name="Clum A."/>
            <person name="Dockter R.B."/>
            <person name="Fauchery L."/>
            <person name="Guy J."/>
            <person name="Iotti M."/>
            <person name="Le Tacon F."/>
            <person name="Lindquist E.A."/>
            <person name="Lipzen A."/>
            <person name="Malagnac F."/>
            <person name="Mello A."/>
            <person name="Molinier V."/>
            <person name="Miyauchi S."/>
            <person name="Poulain J."/>
            <person name="Riccioni C."/>
            <person name="Rubini A."/>
            <person name="Sitrit Y."/>
            <person name="Splivallo R."/>
            <person name="Traeger S."/>
            <person name="Wang M."/>
            <person name="Zifcakova L."/>
            <person name="Wipf D."/>
            <person name="Zambonelli A."/>
            <person name="Paolocci F."/>
            <person name="Nowrousian M."/>
            <person name="Ottonello S."/>
            <person name="Baldrian P."/>
            <person name="Spatafora J.W."/>
            <person name="Henrissat B."/>
            <person name="Nagy L.G."/>
            <person name="Aury J.M."/>
            <person name="Wincker P."/>
            <person name="Grigoriev I.V."/>
            <person name="Bonfante P."/>
            <person name="Martin F.M."/>
        </authorList>
    </citation>
    <scope>NUCLEOTIDE SEQUENCE [LARGE SCALE GENOMIC DNA]</scope>
    <source>
        <strain evidence="1 2">ATCC MYA-4762</strain>
    </source>
</reference>
<gene>
    <name evidence="1" type="ORF">L211DRAFT_845787</name>
</gene>
<name>A0A3N4LY11_9PEZI</name>
<dbReference type="Proteomes" id="UP000267821">
    <property type="component" value="Unassembled WGS sequence"/>
</dbReference>
<dbReference type="AlphaFoldDB" id="A0A3N4LY11"/>
<dbReference type="OrthoDB" id="5389623at2759"/>
<protein>
    <submittedName>
        <fullName evidence="1">Uncharacterized protein</fullName>
    </submittedName>
</protein>
<sequence>MAIVNIMFPVGCTAFPKSHAVAAAIWQNLRISLIPGLKPPCGAERSGLLFPPNTGDNSPFEEHSFTIEYLTSIELRFCRDGYSVYIEYANLIIKYVARKNLAYEIKEREVMMKDLVLAAWEHYRAWAEEVRLRRKEVRESGIWKEGGMEAWNVEREMGELCRQGRWG</sequence>
<proteinExistence type="predicted"/>
<accession>A0A3N4LY11</accession>
<evidence type="ECO:0000313" key="2">
    <source>
        <dbReference type="Proteomes" id="UP000267821"/>
    </source>
</evidence>
<keyword evidence="2" id="KW-1185">Reference proteome</keyword>
<dbReference type="EMBL" id="ML121530">
    <property type="protein sequence ID" value="RPB27767.1"/>
    <property type="molecule type" value="Genomic_DNA"/>
</dbReference>
<organism evidence="1 2">
    <name type="scientific">Terfezia boudieri ATCC MYA-4762</name>
    <dbReference type="NCBI Taxonomy" id="1051890"/>
    <lineage>
        <taxon>Eukaryota</taxon>
        <taxon>Fungi</taxon>
        <taxon>Dikarya</taxon>
        <taxon>Ascomycota</taxon>
        <taxon>Pezizomycotina</taxon>
        <taxon>Pezizomycetes</taxon>
        <taxon>Pezizales</taxon>
        <taxon>Pezizaceae</taxon>
        <taxon>Terfezia</taxon>
    </lineage>
</organism>
<evidence type="ECO:0000313" key="1">
    <source>
        <dbReference type="EMBL" id="RPB27767.1"/>
    </source>
</evidence>
<dbReference type="InParanoid" id="A0A3N4LY11"/>